<keyword evidence="1" id="KW-0472">Membrane</keyword>
<evidence type="ECO:0000313" key="4">
    <source>
        <dbReference type="Proteomes" id="UP000749559"/>
    </source>
</evidence>
<keyword evidence="4" id="KW-1185">Reference proteome</keyword>
<feature type="transmembrane region" description="Helical" evidence="1">
    <location>
        <begin position="451"/>
        <end position="473"/>
    </location>
</feature>
<dbReference type="Proteomes" id="UP000749559">
    <property type="component" value="Unassembled WGS sequence"/>
</dbReference>
<reference evidence="3" key="1">
    <citation type="submission" date="2022-03" db="EMBL/GenBank/DDBJ databases">
        <authorList>
            <person name="Martin C."/>
        </authorList>
    </citation>
    <scope>NUCLEOTIDE SEQUENCE</scope>
</reference>
<proteinExistence type="predicted"/>
<keyword evidence="2" id="KW-0732">Signal</keyword>
<keyword evidence="1" id="KW-0812">Transmembrane</keyword>
<accession>A0A8S4PRQ9</accession>
<evidence type="ECO:0000256" key="2">
    <source>
        <dbReference type="SAM" id="SignalP"/>
    </source>
</evidence>
<feature type="chain" id="PRO_5035899553" evidence="2">
    <location>
        <begin position="25"/>
        <end position="495"/>
    </location>
</feature>
<organism evidence="3 4">
    <name type="scientific">Owenia fusiformis</name>
    <name type="common">Polychaete worm</name>
    <dbReference type="NCBI Taxonomy" id="6347"/>
    <lineage>
        <taxon>Eukaryota</taxon>
        <taxon>Metazoa</taxon>
        <taxon>Spiralia</taxon>
        <taxon>Lophotrochozoa</taxon>
        <taxon>Annelida</taxon>
        <taxon>Polychaeta</taxon>
        <taxon>Sedentaria</taxon>
        <taxon>Canalipalpata</taxon>
        <taxon>Sabellida</taxon>
        <taxon>Oweniida</taxon>
        <taxon>Oweniidae</taxon>
        <taxon>Owenia</taxon>
    </lineage>
</organism>
<name>A0A8S4PRQ9_OWEFU</name>
<feature type="signal peptide" evidence="2">
    <location>
        <begin position="1"/>
        <end position="24"/>
    </location>
</feature>
<dbReference type="AlphaFoldDB" id="A0A8S4PRQ9"/>
<evidence type="ECO:0000313" key="3">
    <source>
        <dbReference type="EMBL" id="CAH1796814.1"/>
    </source>
</evidence>
<evidence type="ECO:0000256" key="1">
    <source>
        <dbReference type="SAM" id="Phobius"/>
    </source>
</evidence>
<protein>
    <submittedName>
        <fullName evidence="3">Uncharacterized protein</fullName>
    </submittedName>
</protein>
<dbReference type="EMBL" id="CAIIXF020000010">
    <property type="protein sequence ID" value="CAH1796814.1"/>
    <property type="molecule type" value="Genomic_DNA"/>
</dbReference>
<comment type="caution">
    <text evidence="3">The sequence shown here is derived from an EMBL/GenBank/DDBJ whole genome shotgun (WGS) entry which is preliminary data.</text>
</comment>
<sequence length="495" mass="56437">MTLRLQPVLEVFLLWFIRSHTVTGDVCPTGDYVLVRHNDHINDRDRQIRPNCQNLPLGILTEHLLHSPEQCFNLACKVNANVIYYDPKIECAAYQCEADPNRLDWTYNWTSESASYSGKTFARPHESVQSCHNSYFMQRTWNSNVQATCFIISNDTAVDNLGKCAERSCEDKANAFNFIVQSKTMFCETLHCKWNVTVNDYSFNLRPNINGNSEVHSLSHTIKPCMNLLQTDSVNFSVLIPNDQQCGFPGHFKRNLSHSTDKEISNFFCESGSNTFIHVSHKDLDDKYLAYKCSSNHEGTSWDFFADNARYGDNVTSEWWIAPYPGTPNCQSDIFKLMRMKASHQMSNCDPRGSMKVLSARDLRQCMLYACEKGYNVINFFSNDDFVDCELRNCGKYKGGDYAFQYSATGGTYGYDVYALHPDYSIRNITDNPTTIAPALAMNQTCNALCIVFAVLFFGITIISIIVAGLYLWKRKAEKNNNNKQGESYEMVPQN</sequence>
<gene>
    <name evidence="3" type="ORF">OFUS_LOCUS21183</name>
</gene>
<keyword evidence="1" id="KW-1133">Transmembrane helix</keyword>